<dbReference type="CDD" id="cd02140">
    <property type="entry name" value="Frm2-like"/>
    <property type="match status" value="1"/>
</dbReference>
<proteinExistence type="predicted"/>
<evidence type="ECO:0000256" key="2">
    <source>
        <dbReference type="ARBA" id="ARBA00022490"/>
    </source>
</evidence>
<name>A0A2T0BN91_9CLOT</name>
<keyword evidence="2" id="KW-0963">Cytoplasm</keyword>
<dbReference type="InterPro" id="IPR033877">
    <property type="entry name" value="Frm2/Hbn1"/>
</dbReference>
<dbReference type="FunFam" id="3.40.109.10:FF:000001">
    <property type="entry name" value="Nitroreductase family"/>
    <property type="match status" value="1"/>
</dbReference>
<reference evidence="5 6" key="1">
    <citation type="submission" date="2018-03" db="EMBL/GenBank/DDBJ databases">
        <title>Genome sequence of Clostridium luticellarii DSM 29923.</title>
        <authorList>
            <person name="Poehlein A."/>
            <person name="Daniel R."/>
        </authorList>
    </citation>
    <scope>NUCLEOTIDE SEQUENCE [LARGE SCALE GENOMIC DNA]</scope>
    <source>
        <strain evidence="5 6">DSM 29923</strain>
    </source>
</reference>
<evidence type="ECO:0000256" key="3">
    <source>
        <dbReference type="ARBA" id="ARBA00023002"/>
    </source>
</evidence>
<dbReference type="InterPro" id="IPR029479">
    <property type="entry name" value="Nitroreductase"/>
</dbReference>
<dbReference type="PANTHER" id="PTHR43035:SF1">
    <property type="entry name" value="FATTY ACID REPRESSION MUTANT PROTEIN 2-RELATED"/>
    <property type="match status" value="1"/>
</dbReference>
<protein>
    <submittedName>
        <fullName evidence="5">Nitroreductase family protein</fullName>
    </submittedName>
</protein>
<evidence type="ECO:0000259" key="4">
    <source>
        <dbReference type="Pfam" id="PF00881"/>
    </source>
</evidence>
<keyword evidence="3" id="KW-0560">Oxidoreductase</keyword>
<dbReference type="Pfam" id="PF00881">
    <property type="entry name" value="Nitroreductase"/>
    <property type="match status" value="1"/>
</dbReference>
<dbReference type="PANTHER" id="PTHR43035">
    <property type="entry name" value="FATTY ACID REPRESSION MUTANT PROTEIN 2-RELATED"/>
    <property type="match status" value="1"/>
</dbReference>
<comment type="subcellular location">
    <subcellularLocation>
        <location evidence="1">Cytoplasm</location>
    </subcellularLocation>
</comment>
<dbReference type="Gene3D" id="3.40.109.10">
    <property type="entry name" value="NADH Oxidase"/>
    <property type="match status" value="1"/>
</dbReference>
<dbReference type="InterPro" id="IPR000415">
    <property type="entry name" value="Nitroreductase-like"/>
</dbReference>
<evidence type="ECO:0000313" key="5">
    <source>
        <dbReference type="EMBL" id="PRR85336.1"/>
    </source>
</evidence>
<evidence type="ECO:0000256" key="1">
    <source>
        <dbReference type="ARBA" id="ARBA00004496"/>
    </source>
</evidence>
<dbReference type="GO" id="GO:0034599">
    <property type="term" value="P:cellular response to oxidative stress"/>
    <property type="evidence" value="ECO:0007669"/>
    <property type="project" value="InterPro"/>
</dbReference>
<comment type="caution">
    <text evidence="5">The sequence shown here is derived from an EMBL/GenBank/DDBJ whole genome shotgun (WGS) entry which is preliminary data.</text>
</comment>
<accession>A0A2T0BN91</accession>
<dbReference type="GO" id="GO:0005737">
    <property type="term" value="C:cytoplasm"/>
    <property type="evidence" value="ECO:0007669"/>
    <property type="project" value="UniProtKB-SubCell"/>
</dbReference>
<sequence length="199" mass="22662">MSKDFYSAVKNRRTIYGINKEKVVPEDRIIDVVQEAVKNAPSAFNSQSSRVVVLLGKNHDKLWDIVEAELKKIVPPENFSKTAEKINSFRNGYGSLLFFEDRDVVSGLQKNFPTYKDKFPLWSQQASGILQYIIWTSLEVEGLGASIQHYNPLIDEEVKKTYKIPGNWELIAQLPFGKPVSGAGEKEISPLEDRIKIFR</sequence>
<keyword evidence="6" id="KW-1185">Reference proteome</keyword>
<dbReference type="RefSeq" id="WP_106009309.1">
    <property type="nucleotide sequence ID" value="NZ_JALCPJ010000053.1"/>
</dbReference>
<gene>
    <name evidence="5" type="ORF">CLLU_17120</name>
</gene>
<evidence type="ECO:0000313" key="6">
    <source>
        <dbReference type="Proteomes" id="UP000237798"/>
    </source>
</evidence>
<dbReference type="OrthoDB" id="9810617at2"/>
<dbReference type="AlphaFoldDB" id="A0A2T0BN91"/>
<dbReference type="Proteomes" id="UP000237798">
    <property type="component" value="Unassembled WGS sequence"/>
</dbReference>
<dbReference type="GO" id="GO:0016491">
    <property type="term" value="F:oxidoreductase activity"/>
    <property type="evidence" value="ECO:0007669"/>
    <property type="project" value="UniProtKB-KW"/>
</dbReference>
<organism evidence="5 6">
    <name type="scientific">Clostridium luticellarii</name>
    <dbReference type="NCBI Taxonomy" id="1691940"/>
    <lineage>
        <taxon>Bacteria</taxon>
        <taxon>Bacillati</taxon>
        <taxon>Bacillota</taxon>
        <taxon>Clostridia</taxon>
        <taxon>Eubacteriales</taxon>
        <taxon>Clostridiaceae</taxon>
        <taxon>Clostridium</taxon>
    </lineage>
</organism>
<feature type="domain" description="Nitroreductase" evidence="4">
    <location>
        <begin position="9"/>
        <end position="178"/>
    </location>
</feature>
<dbReference type="SUPFAM" id="SSF55469">
    <property type="entry name" value="FMN-dependent nitroreductase-like"/>
    <property type="match status" value="1"/>
</dbReference>
<dbReference type="EMBL" id="PVXP01000019">
    <property type="protein sequence ID" value="PRR85336.1"/>
    <property type="molecule type" value="Genomic_DNA"/>
</dbReference>